<dbReference type="GO" id="GO:0000976">
    <property type="term" value="F:transcription cis-regulatory region binding"/>
    <property type="evidence" value="ECO:0007669"/>
    <property type="project" value="TreeGrafter"/>
</dbReference>
<feature type="region of interest" description="Disordered" evidence="7">
    <location>
        <begin position="173"/>
        <end position="193"/>
    </location>
</feature>
<evidence type="ECO:0000256" key="5">
    <source>
        <dbReference type="ARBA" id="ARBA00023242"/>
    </source>
</evidence>
<dbReference type="PROSITE" id="PS50811">
    <property type="entry name" value="WRKY"/>
    <property type="match status" value="1"/>
</dbReference>
<keyword evidence="5" id="KW-0539">Nucleus</keyword>
<feature type="compositionally biased region" description="Low complexity" evidence="7">
    <location>
        <begin position="56"/>
        <end position="71"/>
    </location>
</feature>
<gene>
    <name evidence="9" type="ORF">ZIOFF_048085</name>
</gene>
<dbReference type="GO" id="GO:0010193">
    <property type="term" value="P:response to ozone"/>
    <property type="evidence" value="ECO:0007669"/>
    <property type="project" value="UniProtKB-ARBA"/>
</dbReference>
<dbReference type="AlphaFoldDB" id="A0A8J5FP44"/>
<evidence type="ECO:0000313" key="9">
    <source>
        <dbReference type="EMBL" id="KAG6493108.1"/>
    </source>
</evidence>
<comment type="caution">
    <text evidence="9">The sequence shown here is derived from an EMBL/GenBank/DDBJ whole genome shotgun (WGS) entry which is preliminary data.</text>
</comment>
<evidence type="ECO:0000256" key="4">
    <source>
        <dbReference type="ARBA" id="ARBA00023163"/>
    </source>
</evidence>
<accession>A0A8J5FP44</accession>
<organism evidence="9 10">
    <name type="scientific">Zingiber officinale</name>
    <name type="common">Ginger</name>
    <name type="synonym">Amomum zingiber</name>
    <dbReference type="NCBI Taxonomy" id="94328"/>
    <lineage>
        <taxon>Eukaryota</taxon>
        <taxon>Viridiplantae</taxon>
        <taxon>Streptophyta</taxon>
        <taxon>Embryophyta</taxon>
        <taxon>Tracheophyta</taxon>
        <taxon>Spermatophyta</taxon>
        <taxon>Magnoliopsida</taxon>
        <taxon>Liliopsida</taxon>
        <taxon>Zingiberales</taxon>
        <taxon>Zingiberaceae</taxon>
        <taxon>Zingiber</taxon>
    </lineage>
</organism>
<dbReference type="FunFam" id="2.20.25.80:FF:000009">
    <property type="entry name" value="WRKY transcription factor 53"/>
    <property type="match status" value="1"/>
</dbReference>
<feature type="region of interest" description="Disordered" evidence="7">
    <location>
        <begin position="55"/>
        <end position="91"/>
    </location>
</feature>
<dbReference type="GO" id="GO:0010150">
    <property type="term" value="P:leaf senescence"/>
    <property type="evidence" value="ECO:0007669"/>
    <property type="project" value="UniProtKB-ARBA"/>
</dbReference>
<evidence type="ECO:0000256" key="7">
    <source>
        <dbReference type="SAM" id="MobiDB-lite"/>
    </source>
</evidence>
<dbReference type="InterPro" id="IPR003657">
    <property type="entry name" value="WRKY_dom"/>
</dbReference>
<evidence type="ECO:0000256" key="3">
    <source>
        <dbReference type="ARBA" id="ARBA00023125"/>
    </source>
</evidence>
<dbReference type="InterPro" id="IPR044810">
    <property type="entry name" value="WRKY_plant"/>
</dbReference>
<keyword evidence="10" id="KW-1185">Reference proteome</keyword>
<evidence type="ECO:0000256" key="1">
    <source>
        <dbReference type="ARBA" id="ARBA00004123"/>
    </source>
</evidence>
<protein>
    <recommendedName>
        <fullName evidence="8">WRKY domain-containing protein</fullName>
    </recommendedName>
</protein>
<reference evidence="9 10" key="1">
    <citation type="submission" date="2020-08" db="EMBL/GenBank/DDBJ databases">
        <title>Plant Genome Project.</title>
        <authorList>
            <person name="Zhang R.-G."/>
        </authorList>
    </citation>
    <scope>NUCLEOTIDE SEQUENCE [LARGE SCALE GENOMIC DNA]</scope>
    <source>
        <tissue evidence="9">Rhizome</tissue>
    </source>
</reference>
<dbReference type="GO" id="GO:0005634">
    <property type="term" value="C:nucleus"/>
    <property type="evidence" value="ECO:0007669"/>
    <property type="project" value="UniProtKB-SubCell"/>
</dbReference>
<keyword evidence="2" id="KW-0805">Transcription regulation</keyword>
<dbReference type="Proteomes" id="UP000734854">
    <property type="component" value="Unassembled WGS sequence"/>
</dbReference>
<comment type="similarity">
    <text evidence="6">Belongs to the WRKY group III family.</text>
</comment>
<feature type="domain" description="WRKY" evidence="8">
    <location>
        <begin position="109"/>
        <end position="173"/>
    </location>
</feature>
<evidence type="ECO:0000259" key="8">
    <source>
        <dbReference type="PROSITE" id="PS50811"/>
    </source>
</evidence>
<comment type="subcellular location">
    <subcellularLocation>
        <location evidence="1">Nucleus</location>
    </subcellularLocation>
</comment>
<name>A0A8J5FP44_ZINOF</name>
<evidence type="ECO:0000313" key="10">
    <source>
        <dbReference type="Proteomes" id="UP000734854"/>
    </source>
</evidence>
<proteinExistence type="inferred from homology"/>
<dbReference type="PANTHER" id="PTHR32096">
    <property type="entry name" value="WRKY TRANSCRIPTION FACTOR 30-RELATED-RELATED"/>
    <property type="match status" value="1"/>
</dbReference>
<evidence type="ECO:0000256" key="2">
    <source>
        <dbReference type="ARBA" id="ARBA00023015"/>
    </source>
</evidence>
<dbReference type="GO" id="GO:0003700">
    <property type="term" value="F:DNA-binding transcription factor activity"/>
    <property type="evidence" value="ECO:0007669"/>
    <property type="project" value="InterPro"/>
</dbReference>
<dbReference type="Pfam" id="PF03106">
    <property type="entry name" value="WRKY"/>
    <property type="match status" value="1"/>
</dbReference>
<dbReference type="PANTHER" id="PTHR32096:SF151">
    <property type="entry name" value="OS01G0656400 PROTEIN"/>
    <property type="match status" value="1"/>
</dbReference>
<sequence length="294" mass="32491">MANGGALLEELARALDLAQQLEAHLSRASSPPESYRCSTAAEILSAIQKSILMAQSSAPGSPPSDGASPLSESSAPEFRDQDRKEMMKKRKTLHKWTTRVRLNPSAAGGVEGTVDDGHSWRKYGQKDILGSKHPRAYYRCTYQNTQGCPAAKQVQRSDDDPLLFDVTYLGTHSCRQKPPKGSAPTLAHKEPKQSPNRLLLSFQSEMRVKTEALDSEEDPAAISSLIGDWSPDFLESPYQVRSLDASDSDLTDIIGRSNRESDSSFVDMDFLLDELELELDLEQSFQFDASVFFS</sequence>
<dbReference type="EMBL" id="JACMSC010000013">
    <property type="protein sequence ID" value="KAG6493108.1"/>
    <property type="molecule type" value="Genomic_DNA"/>
</dbReference>
<dbReference type="GO" id="GO:0042542">
    <property type="term" value="P:response to hydrogen peroxide"/>
    <property type="evidence" value="ECO:0007669"/>
    <property type="project" value="UniProtKB-ARBA"/>
</dbReference>
<dbReference type="SMART" id="SM00774">
    <property type="entry name" value="WRKY"/>
    <property type="match status" value="1"/>
</dbReference>
<keyword evidence="4" id="KW-0804">Transcription</keyword>
<dbReference type="OrthoDB" id="1888929at2759"/>
<evidence type="ECO:0000256" key="6">
    <source>
        <dbReference type="ARBA" id="ARBA00060850"/>
    </source>
</evidence>
<keyword evidence="3" id="KW-0238">DNA-binding</keyword>
<dbReference type="GO" id="GO:0009751">
    <property type="term" value="P:response to salicylic acid"/>
    <property type="evidence" value="ECO:0007669"/>
    <property type="project" value="UniProtKB-ARBA"/>
</dbReference>